<dbReference type="AlphaFoldDB" id="B6ILX5"/>
<keyword evidence="2" id="KW-1185">Reference proteome</keyword>
<gene>
    <name evidence="1" type="ORF">CBG26254</name>
    <name evidence="1" type="ORF">CBG_26254</name>
</gene>
<evidence type="ECO:0000313" key="2">
    <source>
        <dbReference type="Proteomes" id="UP000008549"/>
    </source>
</evidence>
<dbReference type="RefSeq" id="XP_045100463.1">
    <property type="nucleotide sequence ID" value="XM_045244891.1"/>
</dbReference>
<evidence type="ECO:0000313" key="1">
    <source>
        <dbReference type="EMBL" id="CAS00905.1"/>
    </source>
</evidence>
<reference evidence="1 2" key="2">
    <citation type="journal article" date="2011" name="PLoS Genet.">
        <title>Caenorhabditis briggsae recombinant inbred line genotypes reveal inter-strain incompatibility and the evolution of recombination.</title>
        <authorList>
            <person name="Ross J.A."/>
            <person name="Koboldt D.C."/>
            <person name="Staisch J.E."/>
            <person name="Chamberlin H.M."/>
            <person name="Gupta B.P."/>
            <person name="Miller R.D."/>
            <person name="Baird S.E."/>
            <person name="Haag E.S."/>
        </authorList>
    </citation>
    <scope>NUCLEOTIDE SEQUENCE [LARGE SCALE GENOMIC DNA]</scope>
    <source>
        <strain evidence="1 2">AF16</strain>
    </source>
</reference>
<name>B6ILX5_CAEBR</name>
<dbReference type="HOGENOM" id="CLU_1751329_0_0_1"/>
<protein>
    <submittedName>
        <fullName evidence="1">Protein CBG26254</fullName>
    </submittedName>
</protein>
<dbReference type="EMBL" id="HE601157">
    <property type="protein sequence ID" value="CAS00905.1"/>
    <property type="molecule type" value="Genomic_DNA"/>
</dbReference>
<dbReference type="KEGG" id="cbr:CBG_26254"/>
<sequence length="149" mass="17365">MQKSVSNCISAFSHIPETLFVISLLKRTTDGPKKIERLPKEIGRVNEELFFERTAINLLFLKQQILTQRLEKRCDHRKRTIDGPKTVERLPKNVDKRMKKKNKEGGGEGELEGLRQDFGFSATVISDIQRKRTMELPKTVDQECFQDYR</sequence>
<reference evidence="1 2" key="1">
    <citation type="journal article" date="2003" name="PLoS Biol.">
        <title>The genome sequence of Caenorhabditis briggsae: a platform for comparative genomics.</title>
        <authorList>
            <person name="Stein L.D."/>
            <person name="Bao Z."/>
            <person name="Blasiar D."/>
            <person name="Blumenthal T."/>
            <person name="Brent M.R."/>
            <person name="Chen N."/>
            <person name="Chinwalla A."/>
            <person name="Clarke L."/>
            <person name="Clee C."/>
            <person name="Coghlan A."/>
            <person name="Coulson A."/>
            <person name="D'Eustachio P."/>
            <person name="Fitch D.H."/>
            <person name="Fulton L.A."/>
            <person name="Fulton R.E."/>
            <person name="Griffiths-Jones S."/>
            <person name="Harris T.W."/>
            <person name="Hillier L.W."/>
            <person name="Kamath R."/>
            <person name="Kuwabara P.E."/>
            <person name="Mardis E.R."/>
            <person name="Marra M.A."/>
            <person name="Miner T.L."/>
            <person name="Minx P."/>
            <person name="Mullikin J.C."/>
            <person name="Plumb R.W."/>
            <person name="Rogers J."/>
            <person name="Schein J.E."/>
            <person name="Sohrmann M."/>
            <person name="Spieth J."/>
            <person name="Stajich J.E."/>
            <person name="Wei C."/>
            <person name="Willey D."/>
            <person name="Wilson R.K."/>
            <person name="Durbin R."/>
            <person name="Waterston R.H."/>
        </authorList>
    </citation>
    <scope>NUCLEOTIDE SEQUENCE [LARGE SCALE GENOMIC DNA]</scope>
    <source>
        <strain evidence="1 2">AF16</strain>
    </source>
</reference>
<dbReference type="Proteomes" id="UP000008549">
    <property type="component" value="Unassembled WGS sequence"/>
</dbReference>
<dbReference type="GeneID" id="68917735"/>
<proteinExistence type="predicted"/>
<dbReference type="InParanoid" id="B6ILX5"/>
<dbReference type="CTD" id="68917735"/>
<organism evidence="1 2">
    <name type="scientific">Caenorhabditis briggsae</name>
    <dbReference type="NCBI Taxonomy" id="6238"/>
    <lineage>
        <taxon>Eukaryota</taxon>
        <taxon>Metazoa</taxon>
        <taxon>Ecdysozoa</taxon>
        <taxon>Nematoda</taxon>
        <taxon>Chromadorea</taxon>
        <taxon>Rhabditida</taxon>
        <taxon>Rhabditina</taxon>
        <taxon>Rhabditomorpha</taxon>
        <taxon>Rhabditoidea</taxon>
        <taxon>Rhabditidae</taxon>
        <taxon>Peloderinae</taxon>
        <taxon>Caenorhabditis</taxon>
    </lineage>
</organism>
<accession>B6ILX5</accession>